<evidence type="ECO:0000256" key="1">
    <source>
        <dbReference type="SAM" id="Phobius"/>
    </source>
</evidence>
<accession>A0ABR5F7M3</accession>
<keyword evidence="1" id="KW-0812">Transmembrane</keyword>
<reference evidence="2 3" key="1">
    <citation type="submission" date="2014-12" db="EMBL/GenBank/DDBJ databases">
        <title>Frankia sp. BMG5.1 draft genome.</title>
        <authorList>
            <person name="Gtari M."/>
            <person name="Ghodhbane-Gtari F."/>
            <person name="Nouioui I."/>
            <person name="Ktari A."/>
            <person name="Hezbri K."/>
            <person name="Mimouni W."/>
            <person name="Sbissi I."/>
            <person name="Ayari A."/>
            <person name="Yamanaka T."/>
            <person name="Normand P."/>
            <person name="Tisa L.S."/>
            <person name="Boudabous A."/>
        </authorList>
    </citation>
    <scope>NUCLEOTIDE SEQUENCE [LARGE SCALE GENOMIC DNA]</scope>
    <source>
        <strain evidence="2 3">BMG5.1</strain>
    </source>
</reference>
<feature type="transmembrane region" description="Helical" evidence="1">
    <location>
        <begin position="36"/>
        <end position="56"/>
    </location>
</feature>
<evidence type="ECO:0000313" key="3">
    <source>
        <dbReference type="Proteomes" id="UP000035425"/>
    </source>
</evidence>
<evidence type="ECO:0000313" key="2">
    <source>
        <dbReference type="EMBL" id="KLL12721.1"/>
    </source>
</evidence>
<proteinExistence type="predicted"/>
<keyword evidence="1" id="KW-1133">Transmembrane helix</keyword>
<gene>
    <name evidence="2" type="ORF">FrCorBMG51_03485</name>
</gene>
<sequence>MITAAGRTVRAGLLVLAAVAVPALPIAGFARGANGLAAVAAGLVLVALFFTASKLAVSVVARRMRAMVLPAALGTYLMKTIILGVLLVTLEGSDSVDLIAFSWAVLVGVLGWVGAELWVATHTRVPFYDPDAFRARGDSPRDTLNT</sequence>
<dbReference type="Proteomes" id="UP000035425">
    <property type="component" value="Unassembled WGS sequence"/>
</dbReference>
<dbReference type="EMBL" id="JWIO01000003">
    <property type="protein sequence ID" value="KLL12721.1"/>
    <property type="molecule type" value="Genomic_DNA"/>
</dbReference>
<comment type="caution">
    <text evidence="2">The sequence shown here is derived from an EMBL/GenBank/DDBJ whole genome shotgun (WGS) entry which is preliminary data.</text>
</comment>
<protein>
    <submittedName>
        <fullName evidence="2">ATP synthase</fullName>
    </submittedName>
</protein>
<name>A0ABR5F7M3_9ACTN</name>
<organism evidence="2 3">
    <name type="scientific">Protofrankia coriariae</name>
    <dbReference type="NCBI Taxonomy" id="1562887"/>
    <lineage>
        <taxon>Bacteria</taxon>
        <taxon>Bacillati</taxon>
        <taxon>Actinomycetota</taxon>
        <taxon>Actinomycetes</taxon>
        <taxon>Frankiales</taxon>
        <taxon>Frankiaceae</taxon>
        <taxon>Protofrankia</taxon>
    </lineage>
</organism>
<keyword evidence="3" id="KW-1185">Reference proteome</keyword>
<keyword evidence="1" id="KW-0472">Membrane</keyword>
<feature type="transmembrane region" description="Helical" evidence="1">
    <location>
        <begin position="12"/>
        <end position="30"/>
    </location>
</feature>
<feature type="transmembrane region" description="Helical" evidence="1">
    <location>
        <begin position="68"/>
        <end position="88"/>
    </location>
</feature>
<dbReference type="RefSeq" id="WP_047221630.1">
    <property type="nucleotide sequence ID" value="NZ_JWIO01000003.1"/>
</dbReference>
<feature type="transmembrane region" description="Helical" evidence="1">
    <location>
        <begin position="100"/>
        <end position="119"/>
    </location>
</feature>